<dbReference type="InterPro" id="IPR003660">
    <property type="entry name" value="HAMP_dom"/>
</dbReference>
<keyword evidence="7" id="KW-0547">Nucleotide-binding</keyword>
<evidence type="ECO:0000259" key="11">
    <source>
        <dbReference type="PROSITE" id="PS50109"/>
    </source>
</evidence>
<reference evidence="13 14" key="1">
    <citation type="submission" date="2019-12" db="EMBL/GenBank/DDBJ databases">
        <title>Rhizobium genotypes associated with high levels of biological nitrogen fixation by grain legumes in a temperate-maritime cropping system.</title>
        <authorList>
            <person name="Maluk M."/>
            <person name="Francesc Ferrando Molina F."/>
            <person name="Lopez Del Egido L."/>
            <person name="Lafos M."/>
            <person name="Langarica-Fuentes A."/>
            <person name="Gebre Yohannes G."/>
            <person name="Young M.W."/>
            <person name="Martin P."/>
            <person name="Gantlett R."/>
            <person name="Kenicer G."/>
            <person name="Hawes C."/>
            <person name="Begg G.S."/>
            <person name="Quilliam R.S."/>
            <person name="Squire G.R."/>
            <person name="Poole P.S."/>
            <person name="Young P.W."/>
            <person name="Iannetta P.M."/>
            <person name="James E.K."/>
        </authorList>
    </citation>
    <scope>NUCLEOTIDE SEQUENCE [LARGE SCALE GENOMIC DNA]</scope>
    <source>
        <strain evidence="13 14">JHI366</strain>
    </source>
</reference>
<keyword evidence="10" id="KW-0812">Transmembrane</keyword>
<evidence type="ECO:0000256" key="9">
    <source>
        <dbReference type="ARBA" id="ARBA00022840"/>
    </source>
</evidence>
<dbReference type="PROSITE" id="PS50109">
    <property type="entry name" value="HIS_KIN"/>
    <property type="match status" value="1"/>
</dbReference>
<dbReference type="CDD" id="cd00082">
    <property type="entry name" value="HisKA"/>
    <property type="match status" value="1"/>
</dbReference>
<dbReference type="SUPFAM" id="SSF47384">
    <property type="entry name" value="Homodimeric domain of signal transducing histidine kinase"/>
    <property type="match status" value="1"/>
</dbReference>
<keyword evidence="9" id="KW-0067">ATP-binding</keyword>
<dbReference type="InterPro" id="IPR004358">
    <property type="entry name" value="Sig_transdc_His_kin-like_C"/>
</dbReference>
<dbReference type="SUPFAM" id="SSF158472">
    <property type="entry name" value="HAMP domain-like"/>
    <property type="match status" value="1"/>
</dbReference>
<evidence type="ECO:0000256" key="10">
    <source>
        <dbReference type="SAM" id="Phobius"/>
    </source>
</evidence>
<keyword evidence="8" id="KW-0418">Kinase</keyword>
<dbReference type="SMART" id="SM00304">
    <property type="entry name" value="HAMP"/>
    <property type="match status" value="1"/>
</dbReference>
<comment type="catalytic activity">
    <reaction evidence="1">
        <text>ATP + protein L-histidine = ADP + protein N-phospho-L-histidine.</text>
        <dbReference type="EC" id="2.7.13.3"/>
    </reaction>
</comment>
<evidence type="ECO:0000259" key="12">
    <source>
        <dbReference type="PROSITE" id="PS50885"/>
    </source>
</evidence>
<name>A0A7K3UBM9_9HYPH</name>
<dbReference type="InterPro" id="IPR003661">
    <property type="entry name" value="HisK_dim/P_dom"/>
</dbReference>
<dbReference type="AlphaFoldDB" id="A0A7K3UBM9"/>
<dbReference type="InterPro" id="IPR036890">
    <property type="entry name" value="HATPase_C_sf"/>
</dbReference>
<evidence type="ECO:0000256" key="5">
    <source>
        <dbReference type="ARBA" id="ARBA00022553"/>
    </source>
</evidence>
<dbReference type="SUPFAM" id="SSF55874">
    <property type="entry name" value="ATPase domain of HSP90 chaperone/DNA topoisomerase II/histidine kinase"/>
    <property type="match status" value="1"/>
</dbReference>
<feature type="domain" description="HAMP" evidence="12">
    <location>
        <begin position="178"/>
        <end position="231"/>
    </location>
</feature>
<proteinExistence type="predicted"/>
<feature type="transmembrane region" description="Helical" evidence="10">
    <location>
        <begin position="151"/>
        <end position="175"/>
    </location>
</feature>
<dbReference type="Gene3D" id="3.30.565.10">
    <property type="entry name" value="Histidine kinase-like ATPase, C-terminal domain"/>
    <property type="match status" value="1"/>
</dbReference>
<feature type="domain" description="Histidine kinase" evidence="11">
    <location>
        <begin position="239"/>
        <end position="443"/>
    </location>
</feature>
<keyword evidence="5" id="KW-0597">Phosphoprotein</keyword>
<evidence type="ECO:0000313" key="14">
    <source>
        <dbReference type="Proteomes" id="UP000471753"/>
    </source>
</evidence>
<dbReference type="EC" id="2.7.13.3" evidence="3"/>
<dbReference type="CDD" id="cd06225">
    <property type="entry name" value="HAMP"/>
    <property type="match status" value="1"/>
</dbReference>
<protein>
    <recommendedName>
        <fullName evidence="3">histidine kinase</fullName>
        <ecNumber evidence="3">2.7.13.3</ecNumber>
    </recommendedName>
</protein>
<dbReference type="InterPro" id="IPR005467">
    <property type="entry name" value="His_kinase_dom"/>
</dbReference>
<evidence type="ECO:0000256" key="6">
    <source>
        <dbReference type="ARBA" id="ARBA00022679"/>
    </source>
</evidence>
<evidence type="ECO:0000313" key="13">
    <source>
        <dbReference type="EMBL" id="NEJ70579.1"/>
    </source>
</evidence>
<dbReference type="InterPro" id="IPR003594">
    <property type="entry name" value="HATPase_dom"/>
</dbReference>
<dbReference type="InterPro" id="IPR036097">
    <property type="entry name" value="HisK_dim/P_sf"/>
</dbReference>
<dbReference type="EMBL" id="WUFT01000004">
    <property type="protein sequence ID" value="NEJ70579.1"/>
    <property type="molecule type" value="Genomic_DNA"/>
</dbReference>
<keyword evidence="6" id="KW-0808">Transferase</keyword>
<dbReference type="PRINTS" id="PR00344">
    <property type="entry name" value="BCTRLSENSOR"/>
</dbReference>
<dbReference type="SMART" id="SM00388">
    <property type="entry name" value="HisKA"/>
    <property type="match status" value="1"/>
</dbReference>
<keyword evidence="10" id="KW-0472">Membrane</keyword>
<evidence type="ECO:0000256" key="3">
    <source>
        <dbReference type="ARBA" id="ARBA00012438"/>
    </source>
</evidence>
<keyword evidence="4" id="KW-1003">Cell membrane</keyword>
<evidence type="ECO:0000256" key="1">
    <source>
        <dbReference type="ARBA" id="ARBA00000085"/>
    </source>
</evidence>
<dbReference type="RefSeq" id="WP_164008441.1">
    <property type="nucleotide sequence ID" value="NZ_WUFT01000004.1"/>
</dbReference>
<dbReference type="GO" id="GO:0000155">
    <property type="term" value="F:phosphorelay sensor kinase activity"/>
    <property type="evidence" value="ECO:0007669"/>
    <property type="project" value="InterPro"/>
</dbReference>
<accession>A0A7K3UBM9</accession>
<dbReference type="Pfam" id="PF02518">
    <property type="entry name" value="HATPase_c"/>
    <property type="match status" value="1"/>
</dbReference>
<dbReference type="PANTHER" id="PTHR44936:SF10">
    <property type="entry name" value="SENSOR PROTEIN RSTB"/>
    <property type="match status" value="1"/>
</dbReference>
<comment type="caution">
    <text evidence="13">The sequence shown here is derived from an EMBL/GenBank/DDBJ whole genome shotgun (WGS) entry which is preliminary data.</text>
</comment>
<dbReference type="InterPro" id="IPR050980">
    <property type="entry name" value="2C_sensor_his_kinase"/>
</dbReference>
<organism evidence="13 14">
    <name type="scientific">Rhizobium phaseoli</name>
    <dbReference type="NCBI Taxonomy" id="396"/>
    <lineage>
        <taxon>Bacteria</taxon>
        <taxon>Pseudomonadati</taxon>
        <taxon>Pseudomonadota</taxon>
        <taxon>Alphaproteobacteria</taxon>
        <taxon>Hyphomicrobiales</taxon>
        <taxon>Rhizobiaceae</taxon>
        <taxon>Rhizobium/Agrobacterium group</taxon>
        <taxon>Rhizobium</taxon>
    </lineage>
</organism>
<dbReference type="SMART" id="SM00387">
    <property type="entry name" value="HATPase_c"/>
    <property type="match status" value="1"/>
</dbReference>
<gene>
    <name evidence="13" type="ORF">GR197_08505</name>
</gene>
<dbReference type="Proteomes" id="UP000471753">
    <property type="component" value="Unassembled WGS sequence"/>
</dbReference>
<dbReference type="GO" id="GO:0005524">
    <property type="term" value="F:ATP binding"/>
    <property type="evidence" value="ECO:0007669"/>
    <property type="project" value="UniProtKB-KW"/>
</dbReference>
<evidence type="ECO:0000256" key="8">
    <source>
        <dbReference type="ARBA" id="ARBA00022777"/>
    </source>
</evidence>
<dbReference type="Gene3D" id="1.10.287.130">
    <property type="match status" value="1"/>
</dbReference>
<evidence type="ECO:0000256" key="7">
    <source>
        <dbReference type="ARBA" id="ARBA00022741"/>
    </source>
</evidence>
<evidence type="ECO:0000256" key="4">
    <source>
        <dbReference type="ARBA" id="ARBA00022475"/>
    </source>
</evidence>
<evidence type="ECO:0000256" key="2">
    <source>
        <dbReference type="ARBA" id="ARBA00004651"/>
    </source>
</evidence>
<dbReference type="PROSITE" id="PS50885">
    <property type="entry name" value="HAMP"/>
    <property type="match status" value="1"/>
</dbReference>
<dbReference type="Pfam" id="PF00672">
    <property type="entry name" value="HAMP"/>
    <property type="match status" value="1"/>
</dbReference>
<sequence length="457" mass="49666">MRNFRRASIQNQILILATLLVVLVSVVATAMEPFIYGRHDRGFQNGLFAARAAMIAEQFAEARSAEGEDVVLERAAALGITVQRTPLDRSGAGEQRIPPSELVARIGAMLADNVLTAFHRFVMGQSHPDVLTVEIDGKRALVFQLPVFPSYLWFVPAAASGFLKIVIPLVLLAYFSSRLITEPLRRFAAAAKQACMEGNLEQPFEPDGAAEIRSLAESLNVMSDRIQSMAEDRTRMLSGVGHDLRTPLTRLRMRAERSAEPELRSLMLADIATLSFMIDECLAYFKDPLVRAVDRKVDISSLLQTIATDFADTGVDVSFTGPRRLAFICKPQALSRAITNLVENASRYAAQVEIGLECRNDGGIEIRVSDNGPGLTDELKTKVLEPFFKADKSRQIGAQGGSGLGLGLPIAKGIVTKGHNGELTLLDRKPSGLVVVIDLPAGQLAQPEDPPSIPSSH</sequence>
<keyword evidence="10" id="KW-1133">Transmembrane helix</keyword>
<dbReference type="Gene3D" id="1.10.8.500">
    <property type="entry name" value="HAMP domain in histidine kinase"/>
    <property type="match status" value="1"/>
</dbReference>
<comment type="subcellular location">
    <subcellularLocation>
        <location evidence="2">Cell membrane</location>
        <topology evidence="2">Multi-pass membrane protein</topology>
    </subcellularLocation>
</comment>
<dbReference type="GO" id="GO:0005886">
    <property type="term" value="C:plasma membrane"/>
    <property type="evidence" value="ECO:0007669"/>
    <property type="project" value="UniProtKB-SubCell"/>
</dbReference>
<dbReference type="PANTHER" id="PTHR44936">
    <property type="entry name" value="SENSOR PROTEIN CREC"/>
    <property type="match status" value="1"/>
</dbReference>